<dbReference type="Gene3D" id="3.30.40.10">
    <property type="entry name" value="Zinc/RING finger domain, C3HC4 (zinc finger)"/>
    <property type="match status" value="1"/>
</dbReference>
<evidence type="ECO:0000256" key="3">
    <source>
        <dbReference type="SAM" id="SignalP"/>
    </source>
</evidence>
<organism evidence="5 6">
    <name type="scientific">Stentor coeruleus</name>
    <dbReference type="NCBI Taxonomy" id="5963"/>
    <lineage>
        <taxon>Eukaryota</taxon>
        <taxon>Sar</taxon>
        <taxon>Alveolata</taxon>
        <taxon>Ciliophora</taxon>
        <taxon>Postciliodesmatophora</taxon>
        <taxon>Heterotrichea</taxon>
        <taxon>Heterotrichida</taxon>
        <taxon>Stentoridae</taxon>
        <taxon>Stentor</taxon>
    </lineage>
</organism>
<dbReference type="InterPro" id="IPR013083">
    <property type="entry name" value="Znf_RING/FYVE/PHD"/>
</dbReference>
<dbReference type="GO" id="GO:0016567">
    <property type="term" value="P:protein ubiquitination"/>
    <property type="evidence" value="ECO:0007669"/>
    <property type="project" value="TreeGrafter"/>
</dbReference>
<keyword evidence="2" id="KW-0472">Membrane</keyword>
<dbReference type="OrthoDB" id="6270329at2759"/>
<dbReference type="PROSITE" id="PS50089">
    <property type="entry name" value="ZF_RING_2"/>
    <property type="match status" value="1"/>
</dbReference>
<feature type="domain" description="RING-type" evidence="4">
    <location>
        <begin position="289"/>
        <end position="332"/>
    </location>
</feature>
<dbReference type="SMART" id="SM00181">
    <property type="entry name" value="EGF"/>
    <property type="match status" value="2"/>
</dbReference>
<evidence type="ECO:0000256" key="1">
    <source>
        <dbReference type="PROSITE-ProRule" id="PRU00175"/>
    </source>
</evidence>
<protein>
    <recommendedName>
        <fullName evidence="4">RING-type domain-containing protein</fullName>
    </recommendedName>
</protein>
<dbReference type="EMBL" id="MPUH01001178">
    <property type="protein sequence ID" value="OMJ69602.1"/>
    <property type="molecule type" value="Genomic_DNA"/>
</dbReference>
<dbReference type="SUPFAM" id="SSF57184">
    <property type="entry name" value="Growth factor receptor domain"/>
    <property type="match status" value="1"/>
</dbReference>
<feature type="chain" id="PRO_5012571151" description="RING-type domain-containing protein" evidence="3">
    <location>
        <begin position="21"/>
        <end position="336"/>
    </location>
</feature>
<dbReference type="Pfam" id="PF13639">
    <property type="entry name" value="zf-RING_2"/>
    <property type="match status" value="1"/>
</dbReference>
<dbReference type="Proteomes" id="UP000187209">
    <property type="component" value="Unassembled WGS sequence"/>
</dbReference>
<dbReference type="InterPro" id="IPR006212">
    <property type="entry name" value="Furin_repeat"/>
</dbReference>
<gene>
    <name evidence="5" type="ORF">SteCoe_32620</name>
</gene>
<dbReference type="AlphaFoldDB" id="A0A1R2AYM3"/>
<evidence type="ECO:0000313" key="6">
    <source>
        <dbReference type="Proteomes" id="UP000187209"/>
    </source>
</evidence>
<dbReference type="SMART" id="SM00184">
    <property type="entry name" value="RING"/>
    <property type="match status" value="1"/>
</dbReference>
<sequence>MPMQYLNLVIIASCLTLVISNPSQFIEDNQNYNHIKDSLFDYDFQTNKLPSLKSPPNTDSNICPVENCLQCESSLSCIVCNEGYIKKGLVCIALKNPKRVNIDCPISNCKLCDTQEDSCIMCDYGYFISNNICLECSSNCDTCVNSSKCIECESGYTNKNGKCTSDSTSNETNYKSIGLIVGVVFASIVAILLCILVIVRYKRNHNKRRDEISGTLSNIRAVYLRNMNILETNDQFESNRRDLYQYTNPNAEKNDDAQEIIPITRYNFDTIIKVVVFDDKLKHYGENICTICLENFIKNKKYRITPCGHLFHYECIFSWIIDANKKKCPNDNYRFG</sequence>
<reference evidence="5 6" key="1">
    <citation type="submission" date="2016-11" db="EMBL/GenBank/DDBJ databases">
        <title>The macronuclear genome of Stentor coeruleus: a giant cell with tiny introns.</title>
        <authorList>
            <person name="Slabodnick M."/>
            <person name="Ruby J.G."/>
            <person name="Reiff S.B."/>
            <person name="Swart E.C."/>
            <person name="Gosai S."/>
            <person name="Prabakaran S."/>
            <person name="Witkowska E."/>
            <person name="Larue G.E."/>
            <person name="Fisher S."/>
            <person name="Freeman R.M."/>
            <person name="Gunawardena J."/>
            <person name="Chu W."/>
            <person name="Stover N.A."/>
            <person name="Gregory B.D."/>
            <person name="Nowacki M."/>
            <person name="Derisi J."/>
            <person name="Roy S.W."/>
            <person name="Marshall W.F."/>
            <person name="Sood P."/>
        </authorList>
    </citation>
    <scope>NUCLEOTIDE SEQUENCE [LARGE SCALE GENOMIC DNA]</scope>
    <source>
        <strain evidence="5">WM001</strain>
    </source>
</reference>
<keyword evidence="3" id="KW-0732">Signal</keyword>
<dbReference type="InterPro" id="IPR000742">
    <property type="entry name" value="EGF"/>
</dbReference>
<dbReference type="SUPFAM" id="SSF57850">
    <property type="entry name" value="RING/U-box"/>
    <property type="match status" value="1"/>
</dbReference>
<accession>A0A1R2AYM3</accession>
<dbReference type="Gene3D" id="2.10.220.10">
    <property type="entry name" value="Hormone Receptor, Insulin-like Growth Factor Receptor 1, Chain A, domain 2"/>
    <property type="match status" value="1"/>
</dbReference>
<keyword evidence="2" id="KW-0812">Transmembrane</keyword>
<dbReference type="InterPro" id="IPR001841">
    <property type="entry name" value="Znf_RING"/>
</dbReference>
<dbReference type="PANTHER" id="PTHR45676">
    <property type="entry name" value="RING-H2 FINGER PROTEIN ATL51-RELATED"/>
    <property type="match status" value="1"/>
</dbReference>
<evidence type="ECO:0000313" key="5">
    <source>
        <dbReference type="EMBL" id="OMJ69602.1"/>
    </source>
</evidence>
<keyword evidence="6" id="KW-1185">Reference proteome</keyword>
<dbReference type="PANTHER" id="PTHR45676:SF178">
    <property type="entry name" value="RING-TYPE E3 UBIQUITIN TRANSFERASE"/>
    <property type="match status" value="1"/>
</dbReference>
<dbReference type="GO" id="GO:0008270">
    <property type="term" value="F:zinc ion binding"/>
    <property type="evidence" value="ECO:0007669"/>
    <property type="project" value="UniProtKB-KW"/>
</dbReference>
<keyword evidence="1" id="KW-0863">Zinc-finger</keyword>
<evidence type="ECO:0000256" key="2">
    <source>
        <dbReference type="SAM" id="Phobius"/>
    </source>
</evidence>
<dbReference type="CDD" id="cd00064">
    <property type="entry name" value="FU"/>
    <property type="match status" value="1"/>
</dbReference>
<keyword evidence="1" id="KW-0479">Metal-binding</keyword>
<feature type="transmembrane region" description="Helical" evidence="2">
    <location>
        <begin position="177"/>
        <end position="199"/>
    </location>
</feature>
<evidence type="ECO:0000259" key="4">
    <source>
        <dbReference type="PROSITE" id="PS50089"/>
    </source>
</evidence>
<keyword evidence="1" id="KW-0862">Zinc</keyword>
<dbReference type="SMART" id="SM00261">
    <property type="entry name" value="FU"/>
    <property type="match status" value="2"/>
</dbReference>
<comment type="caution">
    <text evidence="5">The sequence shown here is derived from an EMBL/GenBank/DDBJ whole genome shotgun (WGS) entry which is preliminary data.</text>
</comment>
<dbReference type="InterPro" id="IPR009030">
    <property type="entry name" value="Growth_fac_rcpt_cys_sf"/>
</dbReference>
<feature type="signal peptide" evidence="3">
    <location>
        <begin position="1"/>
        <end position="20"/>
    </location>
</feature>
<name>A0A1R2AYM3_9CILI</name>
<keyword evidence="2" id="KW-1133">Transmembrane helix</keyword>
<proteinExistence type="predicted"/>